<evidence type="ECO:0000256" key="6">
    <source>
        <dbReference type="ARBA" id="ARBA00035139"/>
    </source>
</evidence>
<evidence type="ECO:0000259" key="8">
    <source>
        <dbReference type="SMART" id="SM00916"/>
    </source>
</evidence>
<keyword evidence="4" id="KW-0496">Mitochondrion</keyword>
<evidence type="ECO:0000256" key="2">
    <source>
        <dbReference type="ARBA" id="ARBA00008046"/>
    </source>
</evidence>
<protein>
    <recommendedName>
        <fullName evidence="6">Small ribosomal subunit protein mS25</fullName>
    </recommendedName>
    <alternativeName>
        <fullName evidence="7">28S ribosomal protein S25, mitochondrial</fullName>
    </alternativeName>
</protein>
<proteinExistence type="inferred from homology"/>
<dbReference type="SUPFAM" id="SSF52833">
    <property type="entry name" value="Thioredoxin-like"/>
    <property type="match status" value="1"/>
</dbReference>
<feature type="non-terminal residue" evidence="9">
    <location>
        <position position="1"/>
    </location>
</feature>
<dbReference type="Gene3D" id="3.40.30.10">
    <property type="entry name" value="Glutaredoxin"/>
    <property type="match status" value="1"/>
</dbReference>
<evidence type="ECO:0000313" key="10">
    <source>
        <dbReference type="Proteomes" id="UP001187531"/>
    </source>
</evidence>
<dbReference type="InterPro" id="IPR040049">
    <property type="entry name" value="Ribosomal_mS25/mL61"/>
</dbReference>
<feature type="domain" description="Ribosomal protein/NADH dehydrogenase" evidence="8">
    <location>
        <begin position="54"/>
        <end position="127"/>
    </location>
</feature>
<evidence type="ECO:0000256" key="4">
    <source>
        <dbReference type="ARBA" id="ARBA00023128"/>
    </source>
</evidence>
<keyword evidence="5" id="KW-0687">Ribonucleoprotein</keyword>
<dbReference type="GO" id="GO:0005739">
    <property type="term" value="C:mitochondrion"/>
    <property type="evidence" value="ECO:0007669"/>
    <property type="project" value="UniProtKB-SubCell"/>
</dbReference>
<dbReference type="EMBL" id="JAVRJZ010000006">
    <property type="protein sequence ID" value="KAK2721430.1"/>
    <property type="molecule type" value="Genomic_DNA"/>
</dbReference>
<dbReference type="PANTHER" id="PTHR13274:SF2">
    <property type="entry name" value="SMALL RIBOSOMAL SUBUNIT PROTEIN MS25"/>
    <property type="match status" value="1"/>
</dbReference>
<dbReference type="InterPro" id="IPR007741">
    <property type="entry name" value="Ribosomal_mL43/mS25/NADH_DH"/>
</dbReference>
<evidence type="ECO:0000256" key="7">
    <source>
        <dbReference type="ARBA" id="ARBA00035369"/>
    </source>
</evidence>
<organism evidence="9 10">
    <name type="scientific">Artemia franciscana</name>
    <name type="common">Brine shrimp</name>
    <name type="synonym">Artemia sanfranciscana</name>
    <dbReference type="NCBI Taxonomy" id="6661"/>
    <lineage>
        <taxon>Eukaryota</taxon>
        <taxon>Metazoa</taxon>
        <taxon>Ecdysozoa</taxon>
        <taxon>Arthropoda</taxon>
        <taxon>Crustacea</taxon>
        <taxon>Branchiopoda</taxon>
        <taxon>Anostraca</taxon>
        <taxon>Artemiidae</taxon>
        <taxon>Artemia</taxon>
    </lineage>
</organism>
<dbReference type="GO" id="GO:1990904">
    <property type="term" value="C:ribonucleoprotein complex"/>
    <property type="evidence" value="ECO:0007669"/>
    <property type="project" value="UniProtKB-KW"/>
</dbReference>
<dbReference type="GO" id="GO:0003735">
    <property type="term" value="F:structural constituent of ribosome"/>
    <property type="evidence" value="ECO:0007669"/>
    <property type="project" value="InterPro"/>
</dbReference>
<dbReference type="GO" id="GO:0005840">
    <property type="term" value="C:ribosome"/>
    <property type="evidence" value="ECO:0007669"/>
    <property type="project" value="UniProtKB-KW"/>
</dbReference>
<evidence type="ECO:0000256" key="5">
    <source>
        <dbReference type="ARBA" id="ARBA00023274"/>
    </source>
</evidence>
<dbReference type="AlphaFoldDB" id="A0AA88I435"/>
<evidence type="ECO:0000256" key="3">
    <source>
        <dbReference type="ARBA" id="ARBA00022980"/>
    </source>
</evidence>
<comment type="subcellular location">
    <subcellularLocation>
        <location evidence="1">Mitochondrion</location>
    </subcellularLocation>
</comment>
<comment type="caution">
    <text evidence="9">The sequence shown here is derived from an EMBL/GenBank/DDBJ whole genome shotgun (WGS) entry which is preliminary data.</text>
</comment>
<reference evidence="9" key="1">
    <citation type="submission" date="2023-07" db="EMBL/GenBank/DDBJ databases">
        <title>Chromosome-level genome assembly of Artemia franciscana.</title>
        <authorList>
            <person name="Jo E."/>
        </authorList>
    </citation>
    <scope>NUCLEOTIDE SEQUENCE</scope>
    <source>
        <tissue evidence="9">Whole body</tissue>
    </source>
</reference>
<gene>
    <name evidence="9" type="ORF">QYM36_003651</name>
</gene>
<keyword evidence="3" id="KW-0689">Ribosomal protein</keyword>
<dbReference type="SMART" id="SM00916">
    <property type="entry name" value="L51_S25_CI-B8"/>
    <property type="match status" value="1"/>
</dbReference>
<dbReference type="InterPro" id="IPR036249">
    <property type="entry name" value="Thioredoxin-like_sf"/>
</dbReference>
<evidence type="ECO:0000313" key="9">
    <source>
        <dbReference type="EMBL" id="KAK2721430.1"/>
    </source>
</evidence>
<dbReference type="Proteomes" id="UP001187531">
    <property type="component" value="Unassembled WGS sequence"/>
</dbReference>
<dbReference type="PANTHER" id="PTHR13274">
    <property type="entry name" value="MITOCHONDRIAL RIBOSOMAL PROTEIN S25"/>
    <property type="match status" value="1"/>
</dbReference>
<evidence type="ECO:0000256" key="1">
    <source>
        <dbReference type="ARBA" id="ARBA00004173"/>
    </source>
</evidence>
<comment type="similarity">
    <text evidence="2">Belongs to the mitochondrion-specific ribosomal protein mS25 family.</text>
</comment>
<dbReference type="Pfam" id="PF05047">
    <property type="entry name" value="L51_S25_CI-B8"/>
    <property type="match status" value="1"/>
</dbReference>
<keyword evidence="10" id="KW-1185">Reference proteome</keyword>
<sequence>EKKRIGALLKQYFQKLNMPFMRGVAPIRRTLRYLQKGDIVLKDSVHIVSINYNTGAENHVGLREFVFWHLSQVQYKNPSVQIVTFKNMTPTPFIRCYLDNYEEIIMDVDSQSKEDIYDRFKRVLAKPQAQLQLEAKSSEDNPANFGATCSKHCICEVPGQVPCPSVVPLPKTMRGKYVFNPDLLNE</sequence>
<name>A0AA88I435_ARTSF</name>
<accession>A0AA88I435</accession>